<keyword evidence="5" id="KW-1185">Reference proteome</keyword>
<dbReference type="InterPro" id="IPR004045">
    <property type="entry name" value="Glutathione_S-Trfase_N"/>
</dbReference>
<dbReference type="PROSITE" id="PS50404">
    <property type="entry name" value="GST_NTER"/>
    <property type="match status" value="1"/>
</dbReference>
<dbReference type="Proteomes" id="UP001161405">
    <property type="component" value="Unassembled WGS sequence"/>
</dbReference>
<dbReference type="InterPro" id="IPR036249">
    <property type="entry name" value="Thioredoxin-like_sf"/>
</dbReference>
<evidence type="ECO:0000259" key="3">
    <source>
        <dbReference type="PROSITE" id="PS50405"/>
    </source>
</evidence>
<evidence type="ECO:0008006" key="6">
    <source>
        <dbReference type="Google" id="ProtNLM"/>
    </source>
</evidence>
<dbReference type="Pfam" id="PF13417">
    <property type="entry name" value="GST_N_3"/>
    <property type="match status" value="1"/>
</dbReference>
<dbReference type="PANTHER" id="PTHR43968">
    <property type="match status" value="1"/>
</dbReference>
<proteinExistence type="predicted"/>
<sequence>MLSKSIVYHIPVCPFCQRLEILLELKNQPEAVQFQVVDITKPRDKELLRKTDGTTALPVLETTKGDIIKESLVILNYLDTVIAGPQIAQADPLKRAIESMLVAKESALTFAGYSMVMNQDPAKKSEFSDRLLKLYADLNFFLNKYNPEGEYLFDNFSFAETVFTPLFARFWFLEYYEGFELPNSVEYHRVAKWRDACLNHPAAQQTSKEEVVKMYYDYAKGAGNGALLPGRTKSSFEFEPHWRERPWPNKNKYGVSQSDKELGLV</sequence>
<dbReference type="CDD" id="cd00570">
    <property type="entry name" value="GST_N_family"/>
    <property type="match status" value="1"/>
</dbReference>
<feature type="domain" description="GST C-terminal" evidence="3">
    <location>
        <begin position="91"/>
        <end position="236"/>
    </location>
</feature>
<feature type="domain" description="GST N-terminal" evidence="2">
    <location>
        <begin position="3"/>
        <end position="86"/>
    </location>
</feature>
<dbReference type="CDD" id="cd00299">
    <property type="entry name" value="GST_C_family"/>
    <property type="match status" value="1"/>
</dbReference>
<evidence type="ECO:0000313" key="4">
    <source>
        <dbReference type="EMBL" id="GLQ18525.1"/>
    </source>
</evidence>
<comment type="caution">
    <text evidence="4">The sequence shown here is derived from an EMBL/GenBank/DDBJ whole genome shotgun (WGS) entry which is preliminary data.</text>
</comment>
<dbReference type="Gene3D" id="3.40.30.10">
    <property type="entry name" value="Glutaredoxin"/>
    <property type="match status" value="1"/>
</dbReference>
<evidence type="ECO:0000256" key="1">
    <source>
        <dbReference type="SAM" id="MobiDB-lite"/>
    </source>
</evidence>
<name>A0ABQ5UTB3_9HYPH</name>
<dbReference type="EMBL" id="BSNI01000002">
    <property type="protein sequence ID" value="GLQ18525.1"/>
    <property type="molecule type" value="Genomic_DNA"/>
</dbReference>
<dbReference type="InterPro" id="IPR050983">
    <property type="entry name" value="GST_Omega/HSP26"/>
</dbReference>
<organism evidence="4 5">
    <name type="scientific">Maritalea porphyrae</name>
    <dbReference type="NCBI Taxonomy" id="880732"/>
    <lineage>
        <taxon>Bacteria</taxon>
        <taxon>Pseudomonadati</taxon>
        <taxon>Pseudomonadota</taxon>
        <taxon>Alphaproteobacteria</taxon>
        <taxon>Hyphomicrobiales</taxon>
        <taxon>Devosiaceae</taxon>
        <taxon>Maritalea</taxon>
    </lineage>
</organism>
<accession>A0ABQ5UTB3</accession>
<dbReference type="RefSeq" id="WP_284365517.1">
    <property type="nucleotide sequence ID" value="NZ_BSNI01000002.1"/>
</dbReference>
<dbReference type="PANTHER" id="PTHR43968:SF6">
    <property type="entry name" value="GLUTATHIONE S-TRANSFERASE OMEGA"/>
    <property type="match status" value="1"/>
</dbReference>
<dbReference type="SUPFAM" id="SSF47616">
    <property type="entry name" value="GST C-terminal domain-like"/>
    <property type="match status" value="1"/>
</dbReference>
<gene>
    <name evidence="4" type="ORF">GCM10007879_27740</name>
</gene>
<protein>
    <recommendedName>
        <fullName evidence="6">Glutathione S-transferase</fullName>
    </recommendedName>
</protein>
<dbReference type="InterPro" id="IPR010987">
    <property type="entry name" value="Glutathione-S-Trfase_C-like"/>
</dbReference>
<dbReference type="SUPFAM" id="SSF52833">
    <property type="entry name" value="Thioredoxin-like"/>
    <property type="match status" value="1"/>
</dbReference>
<reference evidence="4" key="2">
    <citation type="submission" date="2023-01" db="EMBL/GenBank/DDBJ databases">
        <title>Draft genome sequence of Maritalea porphyrae strain NBRC 107169.</title>
        <authorList>
            <person name="Sun Q."/>
            <person name="Mori K."/>
        </authorList>
    </citation>
    <scope>NUCLEOTIDE SEQUENCE</scope>
    <source>
        <strain evidence="4">NBRC 107169</strain>
    </source>
</reference>
<evidence type="ECO:0000313" key="5">
    <source>
        <dbReference type="Proteomes" id="UP001161405"/>
    </source>
</evidence>
<dbReference type="PROSITE" id="PS50405">
    <property type="entry name" value="GST_CTER"/>
    <property type="match status" value="1"/>
</dbReference>
<dbReference type="InterPro" id="IPR036282">
    <property type="entry name" value="Glutathione-S-Trfase_C_sf"/>
</dbReference>
<reference evidence="4" key="1">
    <citation type="journal article" date="2014" name="Int. J. Syst. Evol. Microbiol.">
        <title>Complete genome of a new Firmicutes species belonging to the dominant human colonic microbiota ('Ruminococcus bicirculans') reveals two chromosomes and a selective capacity to utilize plant glucans.</title>
        <authorList>
            <consortium name="NISC Comparative Sequencing Program"/>
            <person name="Wegmann U."/>
            <person name="Louis P."/>
            <person name="Goesmann A."/>
            <person name="Henrissat B."/>
            <person name="Duncan S.H."/>
            <person name="Flint H.J."/>
        </authorList>
    </citation>
    <scope>NUCLEOTIDE SEQUENCE</scope>
    <source>
        <strain evidence="4">NBRC 107169</strain>
    </source>
</reference>
<feature type="region of interest" description="Disordered" evidence="1">
    <location>
        <begin position="246"/>
        <end position="265"/>
    </location>
</feature>
<dbReference type="Gene3D" id="1.20.1050.10">
    <property type="match status" value="1"/>
</dbReference>
<evidence type="ECO:0000259" key="2">
    <source>
        <dbReference type="PROSITE" id="PS50404"/>
    </source>
</evidence>